<dbReference type="AlphaFoldDB" id="C5A3W9"/>
<proteinExistence type="predicted"/>
<feature type="domain" description="Histone deacetylase" evidence="1">
    <location>
        <begin position="25"/>
        <end position="292"/>
    </location>
</feature>
<evidence type="ECO:0000313" key="2">
    <source>
        <dbReference type="EMBL" id="ACS32931.1"/>
    </source>
</evidence>
<dbReference type="RefSeq" id="WP_015858049.1">
    <property type="nucleotide sequence ID" value="NC_012804.1"/>
</dbReference>
<evidence type="ECO:0000259" key="1">
    <source>
        <dbReference type="Pfam" id="PF00850"/>
    </source>
</evidence>
<dbReference type="EMBL" id="CP001398">
    <property type="protein sequence ID" value="ACS32931.1"/>
    <property type="molecule type" value="Genomic_DNA"/>
</dbReference>
<dbReference type="KEGG" id="tga:TGAM_0429"/>
<dbReference type="Gene3D" id="3.40.800.20">
    <property type="entry name" value="Histone deacetylase domain"/>
    <property type="match status" value="1"/>
</dbReference>
<dbReference type="PANTHER" id="PTHR10625:SF10">
    <property type="entry name" value="HISTONE DEACETYLASE HDAC1"/>
    <property type="match status" value="1"/>
</dbReference>
<reference evidence="2 3" key="1">
    <citation type="journal article" date="2007" name="Genome Biol.">
        <title>Genome analysis and genome-wide proteomics of Thermococcus gammatolerans, the most radioresistant organism known amongst the Archaea.</title>
        <authorList>
            <person name="Zivanovic Y."/>
            <person name="Armengaud J."/>
            <person name="Lagorce A."/>
            <person name="Leplat C."/>
            <person name="Guerin P."/>
            <person name="Dutertre M."/>
            <person name="Anthouard V."/>
            <person name="Forterre P."/>
            <person name="Wincker P."/>
            <person name="Confalonieri F."/>
        </authorList>
    </citation>
    <scope>NUCLEOTIDE SEQUENCE [LARGE SCALE GENOMIC DNA]</scope>
    <source>
        <strain evidence="3">DSM 15229 / JCM 11827 / EJ3</strain>
    </source>
</reference>
<dbReference type="Proteomes" id="UP000001488">
    <property type="component" value="Chromosome"/>
</dbReference>
<dbReference type="PaxDb" id="593117-TGAM_0429"/>
<dbReference type="CDD" id="cd10001">
    <property type="entry name" value="HDAC_classII_APAH"/>
    <property type="match status" value="1"/>
</dbReference>
<dbReference type="GO" id="GO:0016787">
    <property type="term" value="F:hydrolase activity"/>
    <property type="evidence" value="ECO:0007669"/>
    <property type="project" value="UniProtKB-KW"/>
</dbReference>
<dbReference type="Pfam" id="PF00850">
    <property type="entry name" value="Hist_deacetyl"/>
    <property type="match status" value="1"/>
</dbReference>
<keyword evidence="2" id="KW-0378">Hydrolase</keyword>
<keyword evidence="3" id="KW-1185">Reference proteome</keyword>
<dbReference type="InterPro" id="IPR000286">
    <property type="entry name" value="HDACs"/>
</dbReference>
<dbReference type="OrthoDB" id="147549at2157"/>
<gene>
    <name evidence="2" type="ordered locus">TGAM_0429</name>
</gene>
<dbReference type="SUPFAM" id="SSF52768">
    <property type="entry name" value="Arginase/deacetylase"/>
    <property type="match status" value="1"/>
</dbReference>
<dbReference type="InterPro" id="IPR023801">
    <property type="entry name" value="His_deacetylse_dom"/>
</dbReference>
<protein>
    <submittedName>
        <fullName evidence="2">Acetylpolyamine amidohydrolase, histone deacetylase superfamily</fullName>
    </submittedName>
</protein>
<dbReference type="PATRIC" id="fig|593117.10.peg.425"/>
<dbReference type="GO" id="GO:0040029">
    <property type="term" value="P:epigenetic regulation of gene expression"/>
    <property type="evidence" value="ECO:0007669"/>
    <property type="project" value="TreeGrafter"/>
</dbReference>
<dbReference type="InterPro" id="IPR037138">
    <property type="entry name" value="His_deacetylse_dom_sf"/>
</dbReference>
<dbReference type="HOGENOM" id="CLU_007727_8_0_2"/>
<name>C5A3W9_THEGJ</name>
<accession>C5A3W9</accession>
<dbReference type="GeneID" id="7987976"/>
<organism evidence="2 3">
    <name type="scientific">Thermococcus gammatolerans (strain DSM 15229 / JCM 11827 / EJ3)</name>
    <dbReference type="NCBI Taxonomy" id="593117"/>
    <lineage>
        <taxon>Archaea</taxon>
        <taxon>Methanobacteriati</taxon>
        <taxon>Methanobacteriota</taxon>
        <taxon>Thermococci</taxon>
        <taxon>Thermococcales</taxon>
        <taxon>Thermococcaceae</taxon>
        <taxon>Thermococcus</taxon>
    </lineage>
</organism>
<dbReference type="GO" id="GO:0004407">
    <property type="term" value="F:histone deacetylase activity"/>
    <property type="evidence" value="ECO:0007669"/>
    <property type="project" value="TreeGrafter"/>
</dbReference>
<dbReference type="eggNOG" id="arCOG00324">
    <property type="taxonomic scope" value="Archaea"/>
</dbReference>
<dbReference type="PRINTS" id="PR01270">
    <property type="entry name" value="HDASUPER"/>
</dbReference>
<sequence length="338" mass="37673">MIKDTSEVTTLYSPIFLEHRPRDYHPENPDRLLRAVRALQRLNLWKPIEPVPVPEEELLMVHSRDYVELIREKSRAFSYLDPDTYVSPGTWEAALTAFGASQMAVEIALKTGGMALALVRPPGHHAGKAGRAFNASTLGFCIFNNAAYAAKVAEELAGKVLIIDFDAHHGNGTQEILWNDPNAVHIDLHERDIYPWSGYEHDVGGKNAEGTKINLPMPHYSGDDDYIYAWDEVVLPLLAQLRPKLVVVSAGFDGFLGENLTTLRLSELFFAYAGSTLSRYPLAVIFEGGYSVGLGKGLPAFIRGYLSGEIREVPVSPSYEALRTVARVKEVQSEWWEF</sequence>
<dbReference type="PANTHER" id="PTHR10625">
    <property type="entry name" value="HISTONE DEACETYLASE HDAC1-RELATED"/>
    <property type="match status" value="1"/>
</dbReference>
<dbReference type="InterPro" id="IPR023696">
    <property type="entry name" value="Ureohydrolase_dom_sf"/>
</dbReference>
<evidence type="ECO:0000313" key="3">
    <source>
        <dbReference type="Proteomes" id="UP000001488"/>
    </source>
</evidence>
<dbReference type="STRING" id="593117.TGAM_0429"/>